<organism evidence="4 5">
    <name type="scientific">Kangiella taiwanensis</name>
    <dbReference type="NCBI Taxonomy" id="1079179"/>
    <lineage>
        <taxon>Bacteria</taxon>
        <taxon>Pseudomonadati</taxon>
        <taxon>Pseudomonadota</taxon>
        <taxon>Gammaproteobacteria</taxon>
        <taxon>Kangiellales</taxon>
        <taxon>Kangiellaceae</taxon>
        <taxon>Kangiella</taxon>
    </lineage>
</organism>
<gene>
    <name evidence="4" type="ORF">GCM10023150_21790</name>
</gene>
<comment type="similarity">
    <text evidence="1">Belongs to the outer membrane factor (OMF) (TC 1.B.17) family.</text>
</comment>
<dbReference type="SUPFAM" id="SSF56954">
    <property type="entry name" value="Outer membrane efflux proteins (OEP)"/>
    <property type="match status" value="1"/>
</dbReference>
<comment type="caution">
    <text evidence="4">The sequence shown here is derived from an EMBL/GenBank/DDBJ whole genome shotgun (WGS) entry which is preliminary data.</text>
</comment>
<feature type="chain" id="PRO_5045628320" evidence="3">
    <location>
        <begin position="24"/>
        <end position="417"/>
    </location>
</feature>
<name>A0ABP8I800_9GAMM</name>
<sequence length="417" mass="46690">MKKLSVSYAMCAALYLLIPSAQAQSTDWQRWLVSQVKQHPDVIAAREQLQGFKATADASEQPLYNPELSSELEQSGEENNYRVGISQTVDWWDRRGAKKQQAAFIRQAAKAQYSQRLMRKTAEALSALVEWQASNRAATIALDQKDQLNALLNLAEKRQKAGDIGSIDAELTFLSLSKQLAQVAELEVALQKAENKVRELLPQWTPERGGIPEDFWPKEPISINDQELLQHPAVASAQAHWKSVKEGVEVTRRAAKAEPTFGLNAGRDGGENSVGLTFSIPLNVRNDYSAETRVANRAALEAEARFLAVYRKLRFDWQAAQAAWKRYDQQYRQWLELARGRVENSADLLERQWRSGDLSTTDYLLALNQRAESLLAGISLEKQTQLALTEVLLQSGRLITPAVPPHSEASNELKTGQ</sequence>
<dbReference type="InterPro" id="IPR003423">
    <property type="entry name" value="OMP_efflux"/>
</dbReference>
<evidence type="ECO:0000256" key="2">
    <source>
        <dbReference type="SAM" id="Coils"/>
    </source>
</evidence>
<reference evidence="5" key="1">
    <citation type="journal article" date="2019" name="Int. J. Syst. Evol. Microbiol.">
        <title>The Global Catalogue of Microorganisms (GCM) 10K type strain sequencing project: providing services to taxonomists for standard genome sequencing and annotation.</title>
        <authorList>
            <consortium name="The Broad Institute Genomics Platform"/>
            <consortium name="The Broad Institute Genome Sequencing Center for Infectious Disease"/>
            <person name="Wu L."/>
            <person name="Ma J."/>
        </authorList>
    </citation>
    <scope>NUCLEOTIDE SEQUENCE [LARGE SCALE GENOMIC DNA]</scope>
    <source>
        <strain evidence="5">JCM 17727</strain>
    </source>
</reference>
<dbReference type="InterPro" id="IPR010131">
    <property type="entry name" value="MdtP/NodT-like"/>
</dbReference>
<proteinExistence type="inferred from homology"/>
<evidence type="ECO:0000256" key="3">
    <source>
        <dbReference type="SAM" id="SignalP"/>
    </source>
</evidence>
<evidence type="ECO:0000313" key="4">
    <source>
        <dbReference type="EMBL" id="GAA4353296.1"/>
    </source>
</evidence>
<keyword evidence="3" id="KW-0732">Signal</keyword>
<feature type="signal peptide" evidence="3">
    <location>
        <begin position="1"/>
        <end position="23"/>
    </location>
</feature>
<evidence type="ECO:0000256" key="1">
    <source>
        <dbReference type="ARBA" id="ARBA00007613"/>
    </source>
</evidence>
<dbReference type="Proteomes" id="UP001501294">
    <property type="component" value="Unassembled WGS sequence"/>
</dbReference>
<dbReference type="PANTHER" id="PTHR30203:SF24">
    <property type="entry name" value="BLR4935 PROTEIN"/>
    <property type="match status" value="1"/>
</dbReference>
<dbReference type="PANTHER" id="PTHR30203">
    <property type="entry name" value="OUTER MEMBRANE CATION EFFLUX PROTEIN"/>
    <property type="match status" value="1"/>
</dbReference>
<dbReference type="RefSeq" id="WP_223579156.1">
    <property type="nucleotide sequence ID" value="NZ_BAABFU010000003.1"/>
</dbReference>
<dbReference type="EMBL" id="BAABFU010000003">
    <property type="protein sequence ID" value="GAA4353296.1"/>
    <property type="molecule type" value="Genomic_DNA"/>
</dbReference>
<accession>A0ABP8I800</accession>
<protein>
    <submittedName>
        <fullName evidence="4">TolC family protein</fullName>
    </submittedName>
</protein>
<dbReference type="Pfam" id="PF02321">
    <property type="entry name" value="OEP"/>
    <property type="match status" value="1"/>
</dbReference>
<feature type="coiled-coil region" evidence="2">
    <location>
        <begin position="176"/>
        <end position="203"/>
    </location>
</feature>
<evidence type="ECO:0000313" key="5">
    <source>
        <dbReference type="Proteomes" id="UP001501294"/>
    </source>
</evidence>
<keyword evidence="5" id="KW-1185">Reference proteome</keyword>
<dbReference type="Gene3D" id="1.20.1600.10">
    <property type="entry name" value="Outer membrane efflux proteins (OEP)"/>
    <property type="match status" value="1"/>
</dbReference>
<keyword evidence="2" id="KW-0175">Coiled coil</keyword>